<reference evidence="15" key="1">
    <citation type="journal article" date="2017" name="Nature">
        <title>The genome of Chenopodium quinoa.</title>
        <authorList>
            <person name="Jarvis D.E."/>
            <person name="Ho Y.S."/>
            <person name="Lightfoot D.J."/>
            <person name="Schmoeckel S.M."/>
            <person name="Li B."/>
            <person name="Borm T.J.A."/>
            <person name="Ohyanagi H."/>
            <person name="Mineta K."/>
            <person name="Michell C.T."/>
            <person name="Saber N."/>
            <person name="Kharbatia N.M."/>
            <person name="Rupper R.R."/>
            <person name="Sharp A.R."/>
            <person name="Dally N."/>
            <person name="Boughton B.A."/>
            <person name="Woo Y.H."/>
            <person name="Gao G."/>
            <person name="Schijlen E.G.W.M."/>
            <person name="Guo X."/>
            <person name="Momin A.A."/>
            <person name="Negrao S."/>
            <person name="Al-Babili S."/>
            <person name="Gehring C."/>
            <person name="Roessner U."/>
            <person name="Jung C."/>
            <person name="Murphy K."/>
            <person name="Arold S.T."/>
            <person name="Gojobori T."/>
            <person name="van der Linden C.G."/>
            <person name="van Loo E.N."/>
            <person name="Jellen E.N."/>
            <person name="Maughan P.J."/>
            <person name="Tester M."/>
        </authorList>
    </citation>
    <scope>NUCLEOTIDE SEQUENCE [LARGE SCALE GENOMIC DNA]</scope>
    <source>
        <strain evidence="15">cv. PI 614886</strain>
    </source>
</reference>
<dbReference type="FunFam" id="3.80.10.10:FF:000233">
    <property type="entry name" value="Leucine-rich repeat receptor-like protein kinase TDR"/>
    <property type="match status" value="1"/>
</dbReference>
<dbReference type="SUPFAM" id="SSF57756">
    <property type="entry name" value="Retrovirus zinc finger-like domains"/>
    <property type="match status" value="1"/>
</dbReference>
<proteinExistence type="inferred from homology"/>
<dbReference type="Pfam" id="PF00560">
    <property type="entry name" value="LRR_1"/>
    <property type="match status" value="9"/>
</dbReference>
<feature type="compositionally biased region" description="Basic residues" evidence="12">
    <location>
        <begin position="1862"/>
        <end position="1872"/>
    </location>
</feature>
<evidence type="ECO:0000256" key="9">
    <source>
        <dbReference type="ARBA" id="ARBA00023136"/>
    </source>
</evidence>
<keyword evidence="9" id="KW-0472">Membrane</keyword>
<dbReference type="InterPro" id="IPR055414">
    <property type="entry name" value="LRR_R13L4/SHOC2-like"/>
</dbReference>
<organism evidence="15 16">
    <name type="scientific">Chenopodium quinoa</name>
    <name type="common">Quinoa</name>
    <dbReference type="NCBI Taxonomy" id="63459"/>
    <lineage>
        <taxon>Eukaryota</taxon>
        <taxon>Viridiplantae</taxon>
        <taxon>Streptophyta</taxon>
        <taxon>Embryophyta</taxon>
        <taxon>Tracheophyta</taxon>
        <taxon>Spermatophyta</taxon>
        <taxon>Magnoliopsida</taxon>
        <taxon>eudicotyledons</taxon>
        <taxon>Gunneridae</taxon>
        <taxon>Pentapetalae</taxon>
        <taxon>Caryophyllales</taxon>
        <taxon>Chenopodiaceae</taxon>
        <taxon>Chenopodioideae</taxon>
        <taxon>Atripliceae</taxon>
        <taxon>Chenopodium</taxon>
    </lineage>
</organism>
<dbReference type="GO" id="GO:0008270">
    <property type="term" value="F:zinc ion binding"/>
    <property type="evidence" value="ECO:0007669"/>
    <property type="project" value="UniProtKB-KW"/>
</dbReference>
<dbReference type="InterPro" id="IPR013210">
    <property type="entry name" value="LRR_N_plant-typ"/>
</dbReference>
<dbReference type="GO" id="GO:0005886">
    <property type="term" value="C:plasma membrane"/>
    <property type="evidence" value="ECO:0007669"/>
    <property type="project" value="UniProtKB-SubCell"/>
</dbReference>
<feature type="chain" id="PRO_5030680498" description="CCHC-type domain-containing protein" evidence="13">
    <location>
        <begin position="24"/>
        <end position="1872"/>
    </location>
</feature>
<evidence type="ECO:0000259" key="14">
    <source>
        <dbReference type="PROSITE" id="PS50158"/>
    </source>
</evidence>
<feature type="signal peptide" evidence="13">
    <location>
        <begin position="1"/>
        <end position="23"/>
    </location>
</feature>
<name>A0A803LQ63_CHEQI</name>
<evidence type="ECO:0000256" key="5">
    <source>
        <dbReference type="ARBA" id="ARBA00022692"/>
    </source>
</evidence>
<dbReference type="SUPFAM" id="SSF52058">
    <property type="entry name" value="L domain-like"/>
    <property type="match status" value="5"/>
</dbReference>
<evidence type="ECO:0000256" key="11">
    <source>
        <dbReference type="PROSITE-ProRule" id="PRU00047"/>
    </source>
</evidence>
<dbReference type="Pfam" id="PF00098">
    <property type="entry name" value="zf-CCHC"/>
    <property type="match status" value="1"/>
</dbReference>
<evidence type="ECO:0000256" key="8">
    <source>
        <dbReference type="ARBA" id="ARBA00022989"/>
    </source>
</evidence>
<evidence type="ECO:0000256" key="12">
    <source>
        <dbReference type="SAM" id="MobiDB-lite"/>
    </source>
</evidence>
<keyword evidence="16" id="KW-1185">Reference proteome</keyword>
<keyword evidence="11" id="KW-0862">Zinc</keyword>
<dbReference type="InterPro" id="IPR036875">
    <property type="entry name" value="Znf_CCHC_sf"/>
</dbReference>
<sequence length="1872" mass="209246">MQYLLGIVVTLLCLILNLVVTSCYPTCRSDERSALLGFSNSMSIDPTASFRCTISRAKTMSWNNSIDCCQWDGITCDSLTSHVIGLDLGCSQLSGRCLTRYPNYENLNHLTFFGNLETDDDYWLEMPDANSIIENLTSLSYLDLGSVFINSNFPASLVNLSSLMYLDLSRCGLQGKFSSDILDFPYLQTLHLEGNSDLVTKLGSWSSPLIYLGLDYTKFSGQLPYSINQTSPSYLNLRGCGVHGPIPPWVWNVTNQISLSNNFLTGGLPSSLNIHTLSNLSSLYLKHNMLTGTIPSWPFQLPSLINLCLQINQFSGSLSDVSGNGSNSLQLLSLRNNKITGQIPKSFFNLSTLANLDLSSNNFIGNVHLNMFSVFENLDTLSLSLNSLSVSTKLNSSTMLSKLSYLGLSSCNISEFPYLGNQERLEMLYLDNNKSEYLPWKKLFYVDLSSNKLQEPLPVLPTNLWLQTLIVSNNRLNGTINPSFCNLTLITIIDLSNDTLIGEIPHCLVNSNSRLMALNLQMNKLNGIIPTKFSECDSLEYLDLSDNQSEGVVPNSLSRCKSLNVLYLGNNKLEGTFPSWLDSLPRLQVLNLRYNNFHGPLITSTKHDQLFPELQILDLSNNNFSGKLPATYIQNFRAMMEMNVPTPGRPHFEGEIPDSIGHLVSLRGLNLSYNRLTGHIPPSIGMLSLLDCLDLSSNMLTGRIPQELVSLTFLGVFNVSQNLLEGPIPQGKNFGTFSADSYRLNPGLCGQPLPKCGGSDTPVFNNTRDDQDDSRDYWSILPEWEIVLMGFSSGVVVGLAWGYYMLSVGKPFWFIRLTDKMELALLEFRVAYSSSYHRSLSSEQYHDEERVALLGFKTSFTLEPESDNCPNAKSKTSTWNKDGNCCEWEGVACHPRTHHVIGLDLSCSKLSGSIDSNSSLFLLNHLKSLNLAFNDFNDSSITPQFGRFPLLEHLNLSSSRFAGKIPAQIAHLAQLNSLDLTNNFVDLELPIFKKIIDNLTELRELHLSNVNINSALPQSIVNLTSLRSLKLHETNLQGELPIKIFNLPHLRVLDIGNNWPLQSSILEMYNWSSPFEVMDLTEVTFRGKLPSSLGQSHHLRELSFSGCFFDGEIPKWVWNTTEKIDLQNNHFRGNLPSSINTSKLSSLYYLNLDFNFLEERIPPWMFSLPSLKSLSLVTNQFTSLPSEVFNNSKEPQLQELELEGNKLEGSFPQWISQFVHLEHFDISSNNLSGVVQLDLLTGLHKLQLLSLTDNKLSVNTSITVTNNGSTTAWPNLTFLGLSSCNTGEFPGFLKDQLKLKSLYLSRNNIHGDVPKWLQNLAEISNMDLSHNSLSGGLEHLPWESLQDIDLSFNTLKGPLPLPKASSTIISFSASDNSFTGPIDESICNLKYLNLLDVSSNRLEGEIPRCLGNFSNSLVILNMRSNSFHGTLPAYWGTCDGEYTLKYLDFSDNQLQGLLPQDMARCTSLEFLSVANNKFNDTFPSWLDTLPSLKVLDLHSNSFRGHIKGSKVAHPFSLVQILDLSSNKFSGRLPATYIKNFNAMINTSEPSGVLQYMGGIGYKYSIMLAFKGLQTKYEKIITTLVAFDLSSNAFEGEIPDCIGQLVLIRGLNLSHNRLTGPIPPTISNLKLLDSLDLSFNMLIGEIPQELVSLTFMGVFDVSMNNLVGPIPHGNNFDTFPAESYMGNPGLCGLPLPDCGEDNRPKLDPSATIPCQLENERSYPRMHMLVYSSLQKIMLAERFEKQEKEKKISYFKERKSFFNGEGSNINSNNSNNEGKMIVVTPEQAALAKKVCFKCQGMGHIARDCGNKVTVSKKEHRMLLAYLDQEEKEKESTCLLNTEEEFDFEEFEGQEKITPEPEHHHIGKRVKGFEQ</sequence>
<feature type="compositionally biased region" description="Basic and acidic residues" evidence="12">
    <location>
        <begin position="1850"/>
        <end position="1861"/>
    </location>
</feature>
<comment type="subcellular location">
    <subcellularLocation>
        <location evidence="1">Cell membrane</location>
        <topology evidence="1">Single-pass type I membrane protein</topology>
    </subcellularLocation>
</comment>
<dbReference type="PROSITE" id="PS50158">
    <property type="entry name" value="ZF_CCHC"/>
    <property type="match status" value="1"/>
</dbReference>
<dbReference type="PANTHER" id="PTHR48061:SF12">
    <property type="entry name" value="DISEASE RESISTANCE LIKE PROTEIN"/>
    <property type="match status" value="1"/>
</dbReference>
<dbReference type="Pfam" id="PF23598">
    <property type="entry name" value="LRR_14"/>
    <property type="match status" value="1"/>
</dbReference>
<keyword evidence="4" id="KW-0433">Leucine-rich repeat</keyword>
<keyword evidence="3" id="KW-1003">Cell membrane</keyword>
<dbReference type="FunFam" id="3.80.10.10:FF:000111">
    <property type="entry name" value="LRR receptor-like serine/threonine-protein kinase ERECTA"/>
    <property type="match status" value="1"/>
</dbReference>
<evidence type="ECO:0000313" key="15">
    <source>
        <dbReference type="EnsemblPlants" id="AUR62017092-RA:cds"/>
    </source>
</evidence>
<dbReference type="EnsemblPlants" id="AUR62017092-RA">
    <property type="protein sequence ID" value="AUR62017092-RA:cds"/>
    <property type="gene ID" value="AUR62017092"/>
</dbReference>
<dbReference type="Gramene" id="AUR62017092-RA">
    <property type="protein sequence ID" value="AUR62017092-RA:cds"/>
    <property type="gene ID" value="AUR62017092"/>
</dbReference>
<feature type="domain" description="CCHC-type" evidence="14">
    <location>
        <begin position="1793"/>
        <end position="1806"/>
    </location>
</feature>
<dbReference type="SMART" id="SM00365">
    <property type="entry name" value="LRR_SD22"/>
    <property type="match status" value="9"/>
</dbReference>
<reference evidence="15" key="2">
    <citation type="submission" date="2021-03" db="UniProtKB">
        <authorList>
            <consortium name="EnsemblPlants"/>
        </authorList>
    </citation>
    <scope>IDENTIFICATION</scope>
</reference>
<evidence type="ECO:0000256" key="1">
    <source>
        <dbReference type="ARBA" id="ARBA00004251"/>
    </source>
</evidence>
<dbReference type="GO" id="GO:0003676">
    <property type="term" value="F:nucleic acid binding"/>
    <property type="evidence" value="ECO:0007669"/>
    <property type="project" value="InterPro"/>
</dbReference>
<dbReference type="InterPro" id="IPR001611">
    <property type="entry name" value="Leu-rich_rpt"/>
</dbReference>
<evidence type="ECO:0000313" key="16">
    <source>
        <dbReference type="Proteomes" id="UP000596660"/>
    </source>
</evidence>
<dbReference type="SMART" id="SM00369">
    <property type="entry name" value="LRR_TYP"/>
    <property type="match status" value="11"/>
</dbReference>
<keyword evidence="11" id="KW-0479">Metal-binding</keyword>
<keyword evidence="11" id="KW-0863">Zinc-finger</keyword>
<dbReference type="PANTHER" id="PTHR48061">
    <property type="entry name" value="LEUCINE-RICH REPEAT RECEPTOR PROTEIN KINASE EMS1-LIKE-RELATED"/>
    <property type="match status" value="1"/>
</dbReference>
<accession>A0A803LQ63</accession>
<keyword evidence="8" id="KW-1133">Transmembrane helix</keyword>
<evidence type="ECO:0000256" key="13">
    <source>
        <dbReference type="SAM" id="SignalP"/>
    </source>
</evidence>
<dbReference type="Pfam" id="PF08263">
    <property type="entry name" value="LRRNT_2"/>
    <property type="match status" value="2"/>
</dbReference>
<keyword evidence="10" id="KW-0325">Glycoprotein</keyword>
<dbReference type="PROSITE" id="PS51450">
    <property type="entry name" value="LRR"/>
    <property type="match status" value="1"/>
</dbReference>
<dbReference type="InterPro" id="IPR001878">
    <property type="entry name" value="Znf_CCHC"/>
</dbReference>
<dbReference type="Pfam" id="PF13855">
    <property type="entry name" value="LRR_8"/>
    <property type="match status" value="3"/>
</dbReference>
<dbReference type="InterPro" id="IPR003591">
    <property type="entry name" value="Leu-rich_rpt_typical-subtyp"/>
</dbReference>
<protein>
    <recommendedName>
        <fullName evidence="14">CCHC-type domain-containing protein</fullName>
    </recommendedName>
</protein>
<dbReference type="Proteomes" id="UP000596660">
    <property type="component" value="Unplaced"/>
</dbReference>
<evidence type="ECO:0000256" key="10">
    <source>
        <dbReference type="ARBA" id="ARBA00023180"/>
    </source>
</evidence>
<dbReference type="GO" id="GO:0009791">
    <property type="term" value="P:post-embryonic development"/>
    <property type="evidence" value="ECO:0007669"/>
    <property type="project" value="UniProtKB-ARBA"/>
</dbReference>
<evidence type="ECO:0000256" key="7">
    <source>
        <dbReference type="ARBA" id="ARBA00022737"/>
    </source>
</evidence>
<comment type="similarity">
    <text evidence="2">Belongs to the RLP family.</text>
</comment>
<dbReference type="OMA" id="PEWLWKF"/>
<evidence type="ECO:0000256" key="4">
    <source>
        <dbReference type="ARBA" id="ARBA00022614"/>
    </source>
</evidence>
<keyword evidence="5" id="KW-0812">Transmembrane</keyword>
<dbReference type="Gene3D" id="3.80.10.10">
    <property type="entry name" value="Ribonuclease Inhibitor"/>
    <property type="match status" value="9"/>
</dbReference>
<dbReference type="Gene3D" id="4.10.60.10">
    <property type="entry name" value="Zinc finger, CCHC-type"/>
    <property type="match status" value="1"/>
</dbReference>
<dbReference type="InterPro" id="IPR046956">
    <property type="entry name" value="RLP23-like"/>
</dbReference>
<evidence type="ECO:0000256" key="3">
    <source>
        <dbReference type="ARBA" id="ARBA00022475"/>
    </source>
</evidence>
<dbReference type="FunFam" id="3.80.10.10:FF:000095">
    <property type="entry name" value="LRR receptor-like serine/threonine-protein kinase GSO1"/>
    <property type="match status" value="1"/>
</dbReference>
<evidence type="ECO:0000256" key="6">
    <source>
        <dbReference type="ARBA" id="ARBA00022729"/>
    </source>
</evidence>
<feature type="region of interest" description="Disordered" evidence="12">
    <location>
        <begin position="1848"/>
        <end position="1872"/>
    </location>
</feature>
<evidence type="ECO:0000256" key="2">
    <source>
        <dbReference type="ARBA" id="ARBA00009592"/>
    </source>
</evidence>
<dbReference type="InterPro" id="IPR032675">
    <property type="entry name" value="LRR_dom_sf"/>
</dbReference>
<keyword evidence="7" id="KW-0677">Repeat</keyword>
<dbReference type="SMART" id="SM00343">
    <property type="entry name" value="ZnF_C2HC"/>
    <property type="match status" value="1"/>
</dbReference>
<keyword evidence="6 13" id="KW-0732">Signal</keyword>